<feature type="domain" description="HD-GYP" evidence="2">
    <location>
        <begin position="1"/>
        <end position="206"/>
    </location>
</feature>
<dbReference type="Proteomes" id="UP000070560">
    <property type="component" value="Chromosome"/>
</dbReference>
<dbReference type="InterPro" id="IPR006674">
    <property type="entry name" value="HD_domain"/>
</dbReference>
<proteinExistence type="predicted"/>
<evidence type="ECO:0000313" key="3">
    <source>
        <dbReference type="EMBL" id="AMM40745.1"/>
    </source>
</evidence>
<dbReference type="OrthoDB" id="9798833at2"/>
<protein>
    <submittedName>
        <fullName evidence="3">Metal-dependent phosphohydrolase, HD region, subdomain protein domain protein</fullName>
    </submittedName>
</protein>
<sequence length="210" mass="24072">MKKAIETIYTESLRLTLQNQLSTMTEFLPVWEHQVRVTALAGTLARELRLDVKKVKLAAALHDLGKFTWPRELFYKPNKFLTEKDWNIIFAHPRKSVEIIEEFNGHSSYLSTGNPSVCDIILFHHEKPDGNGYYRITDLPPETVILSVADIFEACSSNRSYRVALPARVAIELAVKDFKDYLGNNVKLIKDILHTSIQSSSWKKKPSKKK</sequence>
<dbReference type="Gene3D" id="1.10.3210.10">
    <property type="entry name" value="Hypothetical protein af1432"/>
    <property type="match status" value="1"/>
</dbReference>
<accession>A0A7U4QK13</accession>
<dbReference type="KEGG" id="daw:HS1_000941"/>
<dbReference type="PANTHER" id="PTHR43155:SF2">
    <property type="entry name" value="CYCLIC DI-GMP PHOSPHODIESTERASE PA4108"/>
    <property type="match status" value="1"/>
</dbReference>
<dbReference type="SUPFAM" id="SSF109604">
    <property type="entry name" value="HD-domain/PDEase-like"/>
    <property type="match status" value="1"/>
</dbReference>
<dbReference type="EMBL" id="CP013015">
    <property type="protein sequence ID" value="AMM40745.1"/>
    <property type="molecule type" value="Genomic_DNA"/>
</dbReference>
<gene>
    <name evidence="3" type="ORF">HS1_000941</name>
</gene>
<evidence type="ECO:0000259" key="1">
    <source>
        <dbReference type="PROSITE" id="PS51831"/>
    </source>
</evidence>
<dbReference type="AlphaFoldDB" id="A0A7U4QK13"/>
<evidence type="ECO:0000313" key="4">
    <source>
        <dbReference type="Proteomes" id="UP000070560"/>
    </source>
</evidence>
<evidence type="ECO:0000259" key="2">
    <source>
        <dbReference type="PROSITE" id="PS51832"/>
    </source>
</evidence>
<dbReference type="SMART" id="SM00471">
    <property type="entry name" value="HDc"/>
    <property type="match status" value="1"/>
</dbReference>
<name>A0A7U4QK13_DESA2</name>
<dbReference type="InterPro" id="IPR006675">
    <property type="entry name" value="HDIG_dom"/>
</dbReference>
<organism evidence="3 4">
    <name type="scientific">Desulfofervidus auxilii</name>
    <dbReference type="NCBI Taxonomy" id="1621989"/>
    <lineage>
        <taxon>Bacteria</taxon>
        <taxon>Pseudomonadati</taxon>
        <taxon>Thermodesulfobacteriota</taxon>
        <taxon>Candidatus Desulfofervidia</taxon>
        <taxon>Candidatus Desulfofervidales</taxon>
        <taxon>Candidatus Desulfofervidaceae</taxon>
        <taxon>Candidatus Desulfofervidus</taxon>
    </lineage>
</organism>
<dbReference type="PROSITE" id="PS51832">
    <property type="entry name" value="HD_GYP"/>
    <property type="match status" value="1"/>
</dbReference>
<reference evidence="3 4" key="1">
    <citation type="submission" date="2015-10" db="EMBL/GenBank/DDBJ databases">
        <title>Candidatus Desulfofervidus auxilii, a hydrogenotrophic sulfate-reducing bacterium involved in the thermophilic anaerobic oxidation of methane.</title>
        <authorList>
            <person name="Krukenberg V."/>
            <person name="Richter M."/>
            <person name="Wegener G."/>
        </authorList>
    </citation>
    <scope>NUCLEOTIDE SEQUENCE [LARGE SCALE GENOMIC DNA]</scope>
    <source>
        <strain evidence="3 4">HS1</strain>
    </source>
</reference>
<dbReference type="PANTHER" id="PTHR43155">
    <property type="entry name" value="CYCLIC DI-GMP PHOSPHODIESTERASE PA4108-RELATED"/>
    <property type="match status" value="1"/>
</dbReference>
<feature type="domain" description="HD" evidence="1">
    <location>
        <begin position="30"/>
        <end position="155"/>
    </location>
</feature>
<keyword evidence="3" id="KW-0378">Hydrolase</keyword>
<dbReference type="InterPro" id="IPR003607">
    <property type="entry name" value="HD/PDEase_dom"/>
</dbReference>
<dbReference type="GO" id="GO:0016787">
    <property type="term" value="F:hydrolase activity"/>
    <property type="evidence" value="ECO:0007669"/>
    <property type="project" value="UniProtKB-KW"/>
</dbReference>
<keyword evidence="4" id="KW-1185">Reference proteome</keyword>
<dbReference type="CDD" id="cd00077">
    <property type="entry name" value="HDc"/>
    <property type="match status" value="1"/>
</dbReference>
<dbReference type="NCBIfam" id="TIGR00277">
    <property type="entry name" value="HDIG"/>
    <property type="match status" value="1"/>
</dbReference>
<dbReference type="InterPro" id="IPR037522">
    <property type="entry name" value="HD_GYP_dom"/>
</dbReference>
<dbReference type="RefSeq" id="WP_066061660.1">
    <property type="nucleotide sequence ID" value="NZ_CP013015.1"/>
</dbReference>
<dbReference type="Pfam" id="PF01966">
    <property type="entry name" value="HD"/>
    <property type="match status" value="1"/>
</dbReference>
<dbReference type="PROSITE" id="PS51831">
    <property type="entry name" value="HD"/>
    <property type="match status" value="1"/>
</dbReference>